<gene>
    <name evidence="1" type="ORF">DRJ04_09220</name>
</gene>
<protein>
    <submittedName>
        <fullName evidence="1">Uncharacterized protein</fullName>
    </submittedName>
</protein>
<comment type="caution">
    <text evidence="1">The sequence shown here is derived from an EMBL/GenBank/DDBJ whole genome shotgun (WGS) entry which is preliminary data.</text>
</comment>
<evidence type="ECO:0000313" key="1">
    <source>
        <dbReference type="EMBL" id="RLE10461.1"/>
    </source>
</evidence>
<reference evidence="1 2" key="1">
    <citation type="submission" date="2018-06" db="EMBL/GenBank/DDBJ databases">
        <title>Extensive metabolic versatility and redundancy in microbially diverse, dynamic hydrothermal sediments.</title>
        <authorList>
            <person name="Dombrowski N."/>
            <person name="Teske A."/>
            <person name="Baker B.J."/>
        </authorList>
    </citation>
    <scope>NUCLEOTIDE SEQUENCE [LARGE SCALE GENOMIC DNA]</scope>
    <source>
        <strain evidence="1">B3_G15</strain>
    </source>
</reference>
<accession>A0A662D863</accession>
<evidence type="ECO:0000313" key="2">
    <source>
        <dbReference type="Proteomes" id="UP000280417"/>
    </source>
</evidence>
<proteinExistence type="predicted"/>
<name>A0A662D863_UNCAE</name>
<organism evidence="1 2">
    <name type="scientific">Aerophobetes bacterium</name>
    <dbReference type="NCBI Taxonomy" id="2030807"/>
    <lineage>
        <taxon>Bacteria</taxon>
        <taxon>Candidatus Aerophobota</taxon>
    </lineage>
</organism>
<dbReference type="AlphaFoldDB" id="A0A662D863"/>
<dbReference type="EMBL" id="QMQA01000321">
    <property type="protein sequence ID" value="RLE10461.1"/>
    <property type="molecule type" value="Genomic_DNA"/>
</dbReference>
<sequence>MLKNNIHAVLSDNGIDGTKEVDNRLFSPEHGWEALKELDLSSASEISVRSCLELLWKVKEQKEKIRGEILLPGEPLA</sequence>
<dbReference type="Proteomes" id="UP000280417">
    <property type="component" value="Unassembled WGS sequence"/>
</dbReference>